<evidence type="ECO:0000313" key="1">
    <source>
        <dbReference type="EMBL" id="KAG9477582.1"/>
    </source>
</evidence>
<accession>A0A8J6EXK8</accession>
<keyword evidence="2" id="KW-1185">Reference proteome</keyword>
<organism evidence="1 2">
    <name type="scientific">Eleutherodactylus coqui</name>
    <name type="common">Puerto Rican coqui</name>
    <dbReference type="NCBI Taxonomy" id="57060"/>
    <lineage>
        <taxon>Eukaryota</taxon>
        <taxon>Metazoa</taxon>
        <taxon>Chordata</taxon>
        <taxon>Craniata</taxon>
        <taxon>Vertebrata</taxon>
        <taxon>Euteleostomi</taxon>
        <taxon>Amphibia</taxon>
        <taxon>Batrachia</taxon>
        <taxon>Anura</taxon>
        <taxon>Neobatrachia</taxon>
        <taxon>Hyloidea</taxon>
        <taxon>Eleutherodactylidae</taxon>
        <taxon>Eleutherodactylinae</taxon>
        <taxon>Eleutherodactylus</taxon>
        <taxon>Eleutherodactylus</taxon>
    </lineage>
</organism>
<name>A0A8J6EXK8_ELECQ</name>
<dbReference type="AlphaFoldDB" id="A0A8J6EXK8"/>
<sequence>MPPERRLSYLSLLQSFLQNCSQNKYMLTLAGEIVCRGPGVRSVYRAIKRSVMVIKRCHCCHSNINYGCFAPLSMIYQSRR</sequence>
<evidence type="ECO:0000313" key="2">
    <source>
        <dbReference type="Proteomes" id="UP000770717"/>
    </source>
</evidence>
<comment type="caution">
    <text evidence="1">The sequence shown here is derived from an EMBL/GenBank/DDBJ whole genome shotgun (WGS) entry which is preliminary data.</text>
</comment>
<dbReference type="EMBL" id="WNTK01000010">
    <property type="protein sequence ID" value="KAG9477582.1"/>
    <property type="molecule type" value="Genomic_DNA"/>
</dbReference>
<dbReference type="Proteomes" id="UP000770717">
    <property type="component" value="Unassembled WGS sequence"/>
</dbReference>
<proteinExistence type="predicted"/>
<reference evidence="1" key="1">
    <citation type="thesis" date="2020" institute="ProQuest LLC" country="789 East Eisenhower Parkway, Ann Arbor, MI, USA">
        <title>Comparative Genomics and Chromosome Evolution.</title>
        <authorList>
            <person name="Mudd A.B."/>
        </authorList>
    </citation>
    <scope>NUCLEOTIDE SEQUENCE</scope>
    <source>
        <strain evidence="1">HN-11 Male</strain>
        <tissue evidence="1">Kidney and liver</tissue>
    </source>
</reference>
<protein>
    <submittedName>
        <fullName evidence="1">Uncharacterized protein</fullName>
    </submittedName>
</protein>
<gene>
    <name evidence="1" type="ORF">GDO78_002787</name>
</gene>